<dbReference type="Pfam" id="PF00642">
    <property type="entry name" value="zf-CCCH"/>
    <property type="match status" value="1"/>
</dbReference>
<dbReference type="PANTHER" id="PTHR12675:SF6">
    <property type="entry name" value="ZINC FINGER CCCH DOMAIN-CONTAINING PROTEIN 10"/>
    <property type="match status" value="1"/>
</dbReference>
<dbReference type="OrthoDB" id="250836at2759"/>
<feature type="domain" description="C3H1-type" evidence="7">
    <location>
        <begin position="131"/>
        <end position="157"/>
    </location>
</feature>
<evidence type="ECO:0000256" key="6">
    <source>
        <dbReference type="SAM" id="Coils"/>
    </source>
</evidence>
<feature type="zinc finger region" description="C3H1-type" evidence="5">
    <location>
        <begin position="131"/>
        <end position="157"/>
    </location>
</feature>
<dbReference type="Gene3D" id="3.30.1370.210">
    <property type="match status" value="1"/>
</dbReference>
<dbReference type="RefSeq" id="XP_009858320.1">
    <property type="nucleotide sequence ID" value="XM_009860018.2"/>
</dbReference>
<keyword evidence="9" id="KW-1185">Reference proteome</keyword>
<accession>F6TK09</accession>
<feature type="zinc finger region" description="C3H1-type" evidence="5">
    <location>
        <begin position="19"/>
        <end position="46"/>
    </location>
</feature>
<accession>A0A1W3JD30</accession>
<name>F6TK09_CIOIN</name>
<dbReference type="InterPro" id="IPR000571">
    <property type="entry name" value="Znf_CCCH"/>
</dbReference>
<gene>
    <name evidence="8" type="primary">LOC100175198</name>
</gene>
<keyword evidence="3 5" id="KW-0863">Zinc-finger</keyword>
<dbReference type="EMBL" id="EAAA01001978">
    <property type="status" value="NOT_ANNOTATED_CDS"/>
    <property type="molecule type" value="Genomic_DNA"/>
</dbReference>
<dbReference type="HOGENOM" id="CLU_408785_0_0_1"/>
<feature type="domain" description="C3H1-type" evidence="7">
    <location>
        <begin position="64"/>
        <end position="85"/>
    </location>
</feature>
<proteinExistence type="predicted"/>
<evidence type="ECO:0000313" key="9">
    <source>
        <dbReference type="Proteomes" id="UP000008144"/>
    </source>
</evidence>
<keyword evidence="2" id="KW-0677">Repeat</keyword>
<dbReference type="GO" id="GO:0043484">
    <property type="term" value="P:regulation of RNA splicing"/>
    <property type="evidence" value="ECO:0000318"/>
    <property type="project" value="GO_Central"/>
</dbReference>
<reference evidence="8" key="4">
    <citation type="submission" date="2025-09" db="UniProtKB">
        <authorList>
            <consortium name="Ensembl"/>
        </authorList>
    </citation>
    <scope>IDENTIFICATION</scope>
</reference>
<dbReference type="GO" id="GO:0008270">
    <property type="term" value="F:zinc ion binding"/>
    <property type="evidence" value="ECO:0007669"/>
    <property type="project" value="UniProtKB-KW"/>
</dbReference>
<evidence type="ECO:0000313" key="8">
    <source>
        <dbReference type="Ensembl" id="ENSCINP00000007482.3"/>
    </source>
</evidence>
<keyword evidence="4 5" id="KW-0862">Zinc</keyword>
<organism evidence="8 9">
    <name type="scientific">Ciona intestinalis</name>
    <name type="common">Transparent sea squirt</name>
    <name type="synonym">Ascidia intestinalis</name>
    <dbReference type="NCBI Taxonomy" id="7719"/>
    <lineage>
        <taxon>Eukaryota</taxon>
        <taxon>Metazoa</taxon>
        <taxon>Chordata</taxon>
        <taxon>Tunicata</taxon>
        <taxon>Ascidiacea</taxon>
        <taxon>Phlebobranchia</taxon>
        <taxon>Cionidae</taxon>
        <taxon>Ciona</taxon>
    </lineage>
</organism>
<feature type="zinc finger region" description="C3H1-type" evidence="5">
    <location>
        <begin position="64"/>
        <end position="85"/>
    </location>
</feature>
<reference evidence="9" key="1">
    <citation type="journal article" date="2002" name="Science">
        <title>The draft genome of Ciona intestinalis: insights into chordate and vertebrate origins.</title>
        <authorList>
            <person name="Dehal P."/>
            <person name="Satou Y."/>
            <person name="Campbell R.K."/>
            <person name="Chapman J."/>
            <person name="Degnan B."/>
            <person name="De Tomaso A."/>
            <person name="Davidson B."/>
            <person name="Di Gregorio A."/>
            <person name="Gelpke M."/>
            <person name="Goodstein D.M."/>
            <person name="Harafuji N."/>
            <person name="Hastings K.E."/>
            <person name="Ho I."/>
            <person name="Hotta K."/>
            <person name="Huang W."/>
            <person name="Kawashima T."/>
            <person name="Lemaire P."/>
            <person name="Martinez D."/>
            <person name="Meinertzhagen I.A."/>
            <person name="Necula S."/>
            <person name="Nonaka M."/>
            <person name="Putnam N."/>
            <person name="Rash S."/>
            <person name="Saiga H."/>
            <person name="Satake M."/>
            <person name="Terry A."/>
            <person name="Yamada L."/>
            <person name="Wang H.G."/>
            <person name="Awazu S."/>
            <person name="Azumi K."/>
            <person name="Boore J."/>
            <person name="Branno M."/>
            <person name="Chin-Bow S."/>
            <person name="DeSantis R."/>
            <person name="Doyle S."/>
            <person name="Francino P."/>
            <person name="Keys D.N."/>
            <person name="Haga S."/>
            <person name="Hayashi H."/>
            <person name="Hino K."/>
            <person name="Imai K.S."/>
            <person name="Inaba K."/>
            <person name="Kano S."/>
            <person name="Kobayashi K."/>
            <person name="Kobayashi M."/>
            <person name="Lee B.I."/>
            <person name="Makabe K.W."/>
            <person name="Manohar C."/>
            <person name="Matassi G."/>
            <person name="Medina M."/>
            <person name="Mochizuki Y."/>
            <person name="Mount S."/>
            <person name="Morishita T."/>
            <person name="Miura S."/>
            <person name="Nakayama A."/>
            <person name="Nishizaka S."/>
            <person name="Nomoto H."/>
            <person name="Ohta F."/>
            <person name="Oishi K."/>
            <person name="Rigoutsos I."/>
            <person name="Sano M."/>
            <person name="Sasaki A."/>
            <person name="Sasakura Y."/>
            <person name="Shoguchi E."/>
            <person name="Shin-i T."/>
            <person name="Spagnuolo A."/>
            <person name="Stainier D."/>
            <person name="Suzuki M.M."/>
            <person name="Tassy O."/>
            <person name="Takatori N."/>
            <person name="Tokuoka M."/>
            <person name="Yagi K."/>
            <person name="Yoshizaki F."/>
            <person name="Wada S."/>
            <person name="Zhang C."/>
            <person name="Hyatt P.D."/>
            <person name="Larimer F."/>
            <person name="Detter C."/>
            <person name="Doggett N."/>
            <person name="Glavina T."/>
            <person name="Hawkins T."/>
            <person name="Richardson P."/>
            <person name="Lucas S."/>
            <person name="Kohara Y."/>
            <person name="Levine M."/>
            <person name="Satoh N."/>
            <person name="Rokhsar D.S."/>
        </authorList>
    </citation>
    <scope>NUCLEOTIDE SEQUENCE [LARGE SCALE GENOMIC DNA]</scope>
</reference>
<evidence type="ECO:0000256" key="4">
    <source>
        <dbReference type="ARBA" id="ARBA00022833"/>
    </source>
</evidence>
<dbReference type="Gene3D" id="4.10.1000.10">
    <property type="entry name" value="Zinc finger, CCCH-type"/>
    <property type="match status" value="1"/>
</dbReference>
<sequence>MEEDHKNFDLNDNWPTSTFDKKPICRDFLRNMCHRGRRCKFKHPSTAELEQTVDVSGADIVYEFCHDFQNSECQRTNCRFIHCTQEEEEAYMKSKMLPLRLKYQYDYGIGDYHIGQEKQRLEKMTGSAEVAGRPVCRDFLNQECHRGKKCRFLHLDPKKGNDAEANLKRPRMLVEDCEQYTETCNEYMVVGTQPELPGRQERMPVHNEFMGRNSQVVHQHLEEENHNLKKRVQELEKQVSDLSATNEVLLEQNAQFRLQKRGITSYRMSSESMPTSFTPSIGLTSPGTVVVTNAARPVPVQLNVQGQEIITAAGQAPQHAVVAGPGRIQQASVSVPHTTDIAAQVIAANIAANTGGAVETIPGTNQIVSALSGPIPQQNGMIAQQNMNQMTHPPVASFSAPVQTHNQMASQQPMVTFSQPMPSHNQMTQHPMVTFSGNMPNHNQMAQQTIVTFSGNMPSHNQLTQQPVSFAGTIMAAALGGGRCAIQGPNNPIAASLTGAVHQQPSVGSMGPAVPLPQPALVYTVTRSTDNVPVVSTLVSATGHEMAIVAEAQQNPSSSMAASLRAVGHAGQAFSNITPGSQPIAQVSSHQNSVMTSGIGGVNTSMPPPVVTMGRSVVQNNLAQTARNVQRGVGPGTTQINEQGMLSYPIAAVQQGKMHTSSNFMHRVVDTE</sequence>
<evidence type="ECO:0000256" key="1">
    <source>
        <dbReference type="ARBA" id="ARBA00022723"/>
    </source>
</evidence>
<dbReference type="GeneID" id="100175198"/>
<dbReference type="Proteomes" id="UP000008144">
    <property type="component" value="Chromosome 4"/>
</dbReference>
<dbReference type="AlphaFoldDB" id="F6TK09"/>
<protein>
    <submittedName>
        <fullName evidence="8">Zinc finger CCCH domain-containing protein 10</fullName>
    </submittedName>
</protein>
<dbReference type="PROSITE" id="PS50103">
    <property type="entry name" value="ZF_C3H1"/>
    <property type="match status" value="3"/>
</dbReference>
<feature type="domain" description="C3H1-type" evidence="7">
    <location>
        <begin position="19"/>
        <end position="46"/>
    </location>
</feature>
<keyword evidence="6" id="KW-0175">Coiled coil</keyword>
<evidence type="ECO:0000256" key="2">
    <source>
        <dbReference type="ARBA" id="ARBA00022737"/>
    </source>
</evidence>
<feature type="coiled-coil region" evidence="6">
    <location>
        <begin position="218"/>
        <end position="252"/>
    </location>
</feature>
<dbReference type="InParanoid" id="F6TK09"/>
<keyword evidence="1 5" id="KW-0479">Metal-binding</keyword>
<evidence type="ECO:0000259" key="7">
    <source>
        <dbReference type="PROSITE" id="PS50103"/>
    </source>
</evidence>
<dbReference type="GeneTree" id="ENSGT00950000182897"/>
<dbReference type="SMART" id="SM00356">
    <property type="entry name" value="ZnF_C3H1"/>
    <property type="match status" value="3"/>
</dbReference>
<dbReference type="Ensembl" id="ENSCINT00000007482.3">
    <property type="protein sequence ID" value="ENSCINP00000007482.3"/>
    <property type="gene ID" value="ENSCING00000023541.1"/>
</dbReference>
<evidence type="ECO:0000256" key="5">
    <source>
        <dbReference type="PROSITE-ProRule" id="PRU00723"/>
    </source>
</evidence>
<dbReference type="GO" id="GO:0003723">
    <property type="term" value="F:RNA binding"/>
    <property type="evidence" value="ECO:0000318"/>
    <property type="project" value="GO_Central"/>
</dbReference>
<reference evidence="8" key="3">
    <citation type="submission" date="2025-08" db="UniProtKB">
        <authorList>
            <consortium name="Ensembl"/>
        </authorList>
    </citation>
    <scope>IDENTIFICATION</scope>
</reference>
<dbReference type="PANTHER" id="PTHR12675">
    <property type="entry name" value="MUSCLEBLIND-LIKE PROTEIN"/>
    <property type="match status" value="1"/>
</dbReference>
<reference evidence="8" key="2">
    <citation type="journal article" date="2008" name="Genome Biol.">
        <title>Improved genome assembly and evidence-based global gene model set for the chordate Ciona intestinalis: new insight into intron and operon populations.</title>
        <authorList>
            <person name="Satou Y."/>
            <person name="Mineta K."/>
            <person name="Ogasawara M."/>
            <person name="Sasakura Y."/>
            <person name="Shoguchi E."/>
            <person name="Ueno K."/>
            <person name="Yamada L."/>
            <person name="Matsumoto J."/>
            <person name="Wasserscheid J."/>
            <person name="Dewar K."/>
            <person name="Wiley G.B."/>
            <person name="Macmil S.L."/>
            <person name="Roe B.A."/>
            <person name="Zeller R.W."/>
            <person name="Hastings K.E."/>
            <person name="Lemaire P."/>
            <person name="Lindquist E."/>
            <person name="Endo T."/>
            <person name="Hotta K."/>
            <person name="Inaba K."/>
        </authorList>
    </citation>
    <scope>NUCLEOTIDE SEQUENCE [LARGE SCALE GENOMIC DNA]</scope>
    <source>
        <strain evidence="8">wild type</strain>
    </source>
</reference>
<evidence type="ECO:0000256" key="3">
    <source>
        <dbReference type="ARBA" id="ARBA00022771"/>
    </source>
</evidence>